<dbReference type="PANTHER" id="PTHR43747:SF5">
    <property type="entry name" value="FAD-BINDING DOMAIN-CONTAINING PROTEIN"/>
    <property type="match status" value="1"/>
</dbReference>
<reference evidence="7" key="2">
    <citation type="journal article" date="2023" name="IMA Fungus">
        <title>Comparative genomic study of the Penicillium genus elucidates a diverse pangenome and 15 lateral gene transfer events.</title>
        <authorList>
            <person name="Petersen C."/>
            <person name="Sorensen T."/>
            <person name="Nielsen M.R."/>
            <person name="Sondergaard T.E."/>
            <person name="Sorensen J.L."/>
            <person name="Fitzpatrick D.A."/>
            <person name="Frisvad J.C."/>
            <person name="Nielsen K.L."/>
        </authorList>
    </citation>
    <scope>NUCLEOTIDE SEQUENCE</scope>
    <source>
        <strain evidence="7">IBT 22155</strain>
    </source>
</reference>
<gene>
    <name evidence="7" type="ORF">N7515_004637</name>
</gene>
<keyword evidence="3" id="KW-0274">FAD</keyword>
<feature type="domain" description="FAD-binding" evidence="6">
    <location>
        <begin position="7"/>
        <end position="356"/>
    </location>
</feature>
<dbReference type="Pfam" id="PF01494">
    <property type="entry name" value="FAD_binding_3"/>
    <property type="match status" value="1"/>
</dbReference>
<keyword evidence="2" id="KW-0285">Flavoprotein</keyword>
<name>A0A9W9L466_9EURO</name>
<dbReference type="PANTHER" id="PTHR43747">
    <property type="entry name" value="FAD-BINDING PROTEIN"/>
    <property type="match status" value="1"/>
</dbReference>
<organism evidence="7 8">
    <name type="scientific">Penicillium bovifimosum</name>
    <dbReference type="NCBI Taxonomy" id="126998"/>
    <lineage>
        <taxon>Eukaryota</taxon>
        <taxon>Fungi</taxon>
        <taxon>Dikarya</taxon>
        <taxon>Ascomycota</taxon>
        <taxon>Pezizomycotina</taxon>
        <taxon>Eurotiomycetes</taxon>
        <taxon>Eurotiomycetidae</taxon>
        <taxon>Eurotiales</taxon>
        <taxon>Aspergillaceae</taxon>
        <taxon>Penicillium</taxon>
    </lineage>
</organism>
<feature type="region of interest" description="Disordered" evidence="5">
    <location>
        <begin position="139"/>
        <end position="166"/>
    </location>
</feature>
<dbReference type="InterPro" id="IPR036188">
    <property type="entry name" value="FAD/NAD-bd_sf"/>
</dbReference>
<dbReference type="Proteomes" id="UP001149079">
    <property type="component" value="Unassembled WGS sequence"/>
</dbReference>
<evidence type="ECO:0000256" key="3">
    <source>
        <dbReference type="ARBA" id="ARBA00022827"/>
    </source>
</evidence>
<dbReference type="GO" id="GO:0071949">
    <property type="term" value="F:FAD binding"/>
    <property type="evidence" value="ECO:0007669"/>
    <property type="project" value="InterPro"/>
</dbReference>
<protein>
    <submittedName>
        <fullName evidence="7">FAD/NAD(P)-binding domain-containing protein</fullName>
    </submittedName>
</protein>
<dbReference type="InterPro" id="IPR050816">
    <property type="entry name" value="Flavin-dep_Halogenase_NPB"/>
</dbReference>
<dbReference type="OrthoDB" id="3340390at2759"/>
<accession>A0A9W9L466</accession>
<dbReference type="PRINTS" id="PR00420">
    <property type="entry name" value="RNGMNOXGNASE"/>
</dbReference>
<sequence length="523" mass="56355">MSVPHFCTVLVIGGGPAGSYAASVLAREGIDSVVLEAEKFPRYHIGESLLPSVRYFLDFIDLYDTFNGHGFLRKNGATFKFNSKQPGYTDFVGAGGAGNHAWNVLRSEADEILFRHAEKSGANVFDGVKVESLSFTKTTSSTSTRAGSGRNEERPGKPVSASWIRKSDGSSGTIQFDYLVDASGRAGLVSTKYMKTRIPNKRLQSMAVWGYWKGAGMYGPGAGDPFSEALTDGSGWAWFIPLHNGIVSVGVTIKQEQVVAKKKTYGSSTGREFYLACLKDTPGIAKLLCNAELESSDIKSAADWSYNASEYAHPHVRIAGDAGCFIDPLFSSGVHLAMTGGLSAAVTICASLRENCTEEEAIRWHSAKIAEAYTRFLLVVRSAMEQIHGKEKAVLNGLDENNFDAAFDYFRPIIQGTVDSGGKLSKAEVDKSVEFCTRVIQKVESGCLADLDSASGAKFTARGAAATFSGSSQCDKVMMKMVRMNRILDLNSFKADIVNGMAPNMERGTLGLVKQVSAIPTES</sequence>
<comment type="caution">
    <text evidence="7">The sequence shown here is derived from an EMBL/GenBank/DDBJ whole genome shotgun (WGS) entry which is preliminary data.</text>
</comment>
<dbReference type="EMBL" id="JAPQKL010000004">
    <property type="protein sequence ID" value="KAJ5135359.1"/>
    <property type="molecule type" value="Genomic_DNA"/>
</dbReference>
<dbReference type="RefSeq" id="XP_056522331.1">
    <property type="nucleotide sequence ID" value="XM_056665381.1"/>
</dbReference>
<evidence type="ECO:0000313" key="8">
    <source>
        <dbReference type="Proteomes" id="UP001149079"/>
    </source>
</evidence>
<dbReference type="GeneID" id="81404551"/>
<keyword evidence="4" id="KW-0560">Oxidoreductase</keyword>
<proteinExistence type="inferred from homology"/>
<dbReference type="SUPFAM" id="SSF51905">
    <property type="entry name" value="FAD/NAD(P)-binding domain"/>
    <property type="match status" value="1"/>
</dbReference>
<comment type="similarity">
    <text evidence="1">Belongs to the flavin-dependent halogenase family.</text>
</comment>
<dbReference type="GO" id="GO:0016491">
    <property type="term" value="F:oxidoreductase activity"/>
    <property type="evidence" value="ECO:0007669"/>
    <property type="project" value="UniProtKB-KW"/>
</dbReference>
<evidence type="ECO:0000256" key="5">
    <source>
        <dbReference type="SAM" id="MobiDB-lite"/>
    </source>
</evidence>
<evidence type="ECO:0000256" key="1">
    <source>
        <dbReference type="ARBA" id="ARBA00005706"/>
    </source>
</evidence>
<evidence type="ECO:0000256" key="2">
    <source>
        <dbReference type="ARBA" id="ARBA00022630"/>
    </source>
</evidence>
<dbReference type="Gene3D" id="3.50.50.60">
    <property type="entry name" value="FAD/NAD(P)-binding domain"/>
    <property type="match status" value="1"/>
</dbReference>
<reference evidence="7" key="1">
    <citation type="submission" date="2022-11" db="EMBL/GenBank/DDBJ databases">
        <authorList>
            <person name="Petersen C."/>
        </authorList>
    </citation>
    <scope>NUCLEOTIDE SEQUENCE</scope>
    <source>
        <strain evidence="7">IBT 22155</strain>
    </source>
</reference>
<evidence type="ECO:0000259" key="6">
    <source>
        <dbReference type="Pfam" id="PF01494"/>
    </source>
</evidence>
<dbReference type="AlphaFoldDB" id="A0A9W9L466"/>
<evidence type="ECO:0000313" key="7">
    <source>
        <dbReference type="EMBL" id="KAJ5135359.1"/>
    </source>
</evidence>
<dbReference type="InterPro" id="IPR002938">
    <property type="entry name" value="FAD-bd"/>
</dbReference>
<keyword evidence="8" id="KW-1185">Reference proteome</keyword>
<evidence type="ECO:0000256" key="4">
    <source>
        <dbReference type="ARBA" id="ARBA00023002"/>
    </source>
</evidence>